<dbReference type="GO" id="GO:0005524">
    <property type="term" value="F:ATP binding"/>
    <property type="evidence" value="ECO:0007669"/>
    <property type="project" value="UniProtKB-UniRule"/>
</dbReference>
<dbReference type="PANTHER" id="PTHR22749">
    <property type="entry name" value="RIBOFLAVIN KINASE/FMN ADENYLYLTRANSFERASE"/>
    <property type="match status" value="1"/>
</dbReference>
<dbReference type="Proteomes" id="UP000631034">
    <property type="component" value="Unassembled WGS sequence"/>
</dbReference>
<feature type="domain" description="Riboflavin kinase" evidence="16">
    <location>
        <begin position="184"/>
        <end position="311"/>
    </location>
</feature>
<evidence type="ECO:0000313" key="18">
    <source>
        <dbReference type="Proteomes" id="UP000631034"/>
    </source>
</evidence>
<comment type="caution">
    <text evidence="17">The sequence shown here is derived from an EMBL/GenBank/DDBJ whole genome shotgun (WGS) entry which is preliminary data.</text>
</comment>
<dbReference type="Gene3D" id="3.40.50.620">
    <property type="entry name" value="HUPs"/>
    <property type="match status" value="1"/>
</dbReference>
<reference evidence="17" key="1">
    <citation type="submission" date="2020-10" db="EMBL/GenBank/DDBJ databases">
        <title>Genome sequence of the unusual species of purple photosynthetic bacteria, Phaeovibrio sulfidiphilus DSM 23193, type strain.</title>
        <authorList>
            <person name="Kyndt J.A."/>
            <person name="Meyer T.E."/>
        </authorList>
    </citation>
    <scope>NUCLEOTIDE SEQUENCE</scope>
    <source>
        <strain evidence="17">DSM 23193</strain>
    </source>
</reference>
<comment type="function">
    <text evidence="1">Catalyzes the phosphorylation of riboflavin to FMN followed by the adenylation of FMN to FAD.</text>
</comment>
<dbReference type="EMBL" id="JACZHT010000001">
    <property type="protein sequence ID" value="MBE1236627.1"/>
    <property type="molecule type" value="Genomic_DNA"/>
</dbReference>
<dbReference type="InterPro" id="IPR002606">
    <property type="entry name" value="Riboflavin_kinase_bac"/>
</dbReference>
<dbReference type="SMART" id="SM00904">
    <property type="entry name" value="Flavokinase"/>
    <property type="match status" value="1"/>
</dbReference>
<evidence type="ECO:0000256" key="11">
    <source>
        <dbReference type="ARBA" id="ARBA00022840"/>
    </source>
</evidence>
<evidence type="ECO:0000256" key="15">
    <source>
        <dbReference type="PIRNR" id="PIRNR004491"/>
    </source>
</evidence>
<keyword evidence="9 15" id="KW-0418">Kinase</keyword>
<keyword evidence="8 15" id="KW-0547">Nucleotide-binding</keyword>
<dbReference type="AlphaFoldDB" id="A0A8J6YVS0"/>
<dbReference type="NCBIfam" id="TIGR00083">
    <property type="entry name" value="ribF"/>
    <property type="match status" value="1"/>
</dbReference>
<keyword evidence="6 15" id="KW-0808">Transferase</keyword>
<evidence type="ECO:0000256" key="2">
    <source>
        <dbReference type="ARBA" id="ARBA00004726"/>
    </source>
</evidence>
<name>A0A8J6YVS0_9PROT</name>
<evidence type="ECO:0000256" key="14">
    <source>
        <dbReference type="ARBA" id="ARBA00049494"/>
    </source>
</evidence>
<proteinExistence type="inferred from homology"/>
<evidence type="ECO:0000256" key="3">
    <source>
        <dbReference type="ARBA" id="ARBA00005201"/>
    </source>
</evidence>
<dbReference type="InterPro" id="IPR015864">
    <property type="entry name" value="FAD_synthase"/>
</dbReference>
<evidence type="ECO:0000256" key="13">
    <source>
        <dbReference type="ARBA" id="ARBA00047880"/>
    </source>
</evidence>
<dbReference type="NCBIfam" id="NF004160">
    <property type="entry name" value="PRK05627.1-3"/>
    <property type="match status" value="1"/>
</dbReference>
<dbReference type="InterPro" id="IPR015865">
    <property type="entry name" value="Riboflavin_kinase_bac/euk"/>
</dbReference>
<dbReference type="PANTHER" id="PTHR22749:SF6">
    <property type="entry name" value="RIBOFLAVIN KINASE"/>
    <property type="match status" value="1"/>
</dbReference>
<dbReference type="GO" id="GO:0003919">
    <property type="term" value="F:FMN adenylyltransferase activity"/>
    <property type="evidence" value="ECO:0007669"/>
    <property type="project" value="UniProtKB-UniRule"/>
</dbReference>
<dbReference type="InterPro" id="IPR023465">
    <property type="entry name" value="Riboflavin_kinase_dom_sf"/>
</dbReference>
<dbReference type="RefSeq" id="WP_192533514.1">
    <property type="nucleotide sequence ID" value="NZ_JACZHT010000001.1"/>
</dbReference>
<dbReference type="Pfam" id="PF06574">
    <property type="entry name" value="FAD_syn"/>
    <property type="match status" value="1"/>
</dbReference>
<keyword evidence="10 15" id="KW-0274">FAD</keyword>
<dbReference type="UniPathway" id="UPA00277">
    <property type="reaction ID" value="UER00407"/>
</dbReference>
<dbReference type="InterPro" id="IPR014729">
    <property type="entry name" value="Rossmann-like_a/b/a_fold"/>
</dbReference>
<evidence type="ECO:0000313" key="17">
    <source>
        <dbReference type="EMBL" id="MBE1236627.1"/>
    </source>
</evidence>
<dbReference type="GO" id="GO:0008531">
    <property type="term" value="F:riboflavin kinase activity"/>
    <property type="evidence" value="ECO:0007669"/>
    <property type="project" value="UniProtKB-UniRule"/>
</dbReference>
<dbReference type="UniPathway" id="UPA00276">
    <property type="reaction ID" value="UER00406"/>
</dbReference>
<dbReference type="FunFam" id="3.40.50.620:FF:000021">
    <property type="entry name" value="Riboflavin biosynthesis protein"/>
    <property type="match status" value="1"/>
</dbReference>
<dbReference type="PIRSF" id="PIRSF004491">
    <property type="entry name" value="FAD_Synth"/>
    <property type="match status" value="1"/>
</dbReference>
<comment type="pathway">
    <text evidence="3 15">Cofactor biosynthesis; FMN biosynthesis; FMN from riboflavin (ATP route): step 1/1.</text>
</comment>
<evidence type="ECO:0000256" key="7">
    <source>
        <dbReference type="ARBA" id="ARBA00022695"/>
    </source>
</evidence>
<keyword evidence="18" id="KW-1185">Reference proteome</keyword>
<keyword evidence="11 15" id="KW-0067">ATP-binding</keyword>
<comment type="pathway">
    <text evidence="2 15">Cofactor biosynthesis; FAD biosynthesis; FAD from FMN: step 1/1.</text>
</comment>
<dbReference type="GO" id="GO:0009231">
    <property type="term" value="P:riboflavin biosynthetic process"/>
    <property type="evidence" value="ECO:0007669"/>
    <property type="project" value="InterPro"/>
</dbReference>
<evidence type="ECO:0000256" key="5">
    <source>
        <dbReference type="ARBA" id="ARBA00022643"/>
    </source>
</evidence>
<gene>
    <name evidence="17" type="ORF">IHV25_03040</name>
</gene>
<dbReference type="GO" id="GO:0006747">
    <property type="term" value="P:FAD biosynthetic process"/>
    <property type="evidence" value="ECO:0007669"/>
    <property type="project" value="UniProtKB-UniRule"/>
</dbReference>
<keyword evidence="4 15" id="KW-0285">Flavoprotein</keyword>
<evidence type="ECO:0000256" key="6">
    <source>
        <dbReference type="ARBA" id="ARBA00022679"/>
    </source>
</evidence>
<evidence type="ECO:0000259" key="16">
    <source>
        <dbReference type="SMART" id="SM00904"/>
    </source>
</evidence>
<evidence type="ECO:0000256" key="9">
    <source>
        <dbReference type="ARBA" id="ARBA00022777"/>
    </source>
</evidence>
<dbReference type="InterPro" id="IPR023468">
    <property type="entry name" value="Riboflavin_kinase"/>
</dbReference>
<dbReference type="CDD" id="cd02064">
    <property type="entry name" value="FAD_synthetase_N"/>
    <property type="match status" value="1"/>
</dbReference>
<keyword evidence="7 15" id="KW-0548">Nucleotidyltransferase</keyword>
<dbReference type="SUPFAM" id="SSF82114">
    <property type="entry name" value="Riboflavin kinase-like"/>
    <property type="match status" value="1"/>
</dbReference>
<dbReference type="GO" id="GO:0009398">
    <property type="term" value="P:FMN biosynthetic process"/>
    <property type="evidence" value="ECO:0007669"/>
    <property type="project" value="UniProtKB-UniRule"/>
</dbReference>
<evidence type="ECO:0000256" key="8">
    <source>
        <dbReference type="ARBA" id="ARBA00022741"/>
    </source>
</evidence>
<evidence type="ECO:0000256" key="4">
    <source>
        <dbReference type="ARBA" id="ARBA00022630"/>
    </source>
</evidence>
<dbReference type="EC" id="2.7.7.2" evidence="15"/>
<comment type="catalytic activity">
    <reaction evidence="13 15">
        <text>riboflavin + ATP = FMN + ADP + H(+)</text>
        <dbReference type="Rhea" id="RHEA:14357"/>
        <dbReference type="ChEBI" id="CHEBI:15378"/>
        <dbReference type="ChEBI" id="CHEBI:30616"/>
        <dbReference type="ChEBI" id="CHEBI:57986"/>
        <dbReference type="ChEBI" id="CHEBI:58210"/>
        <dbReference type="ChEBI" id="CHEBI:456216"/>
        <dbReference type="EC" id="2.7.1.26"/>
    </reaction>
</comment>
<dbReference type="Gene3D" id="2.40.30.30">
    <property type="entry name" value="Riboflavin kinase-like"/>
    <property type="match status" value="1"/>
</dbReference>
<dbReference type="EC" id="2.7.1.26" evidence="15"/>
<organism evidence="17 18">
    <name type="scientific">Phaeovibrio sulfidiphilus</name>
    <dbReference type="NCBI Taxonomy" id="1220600"/>
    <lineage>
        <taxon>Bacteria</taxon>
        <taxon>Pseudomonadati</taxon>
        <taxon>Pseudomonadota</taxon>
        <taxon>Alphaproteobacteria</taxon>
        <taxon>Rhodospirillales</taxon>
        <taxon>Rhodospirillaceae</taxon>
        <taxon>Phaeovibrio</taxon>
    </lineage>
</organism>
<accession>A0A8J6YVS0</accession>
<keyword evidence="5 15" id="KW-0288">FMN</keyword>
<sequence length="314" mass="34476">MRVVRHAFSLPQDLKGCCLALGNFDGFHLGHQRVIGTARAIARDLAVPLGVMTFEPHPRRYFQPDLPAFALSTFRTKARRIEEEGADFLFAQLFDETLAMGSAAWFVEEILVRELEVCHVVVGHDYGFGKNREGDVPLLQSMGLERGFGVTAVMPVLDEGGEIVSSTRVRNALRQGQLTDANALLGHPWEMDGRVEHGDARGRTIGFPTANLKPVDLMAPAMGVYAITAGVDKGPQTQFLKGVANFGLRPTFGGTEPVMEVFLFDFSGDLYGQTLRVRFHHYLRPEQSFSGIDALKAQIAADVDAAHRLLEGVV</sequence>
<evidence type="ECO:0000256" key="10">
    <source>
        <dbReference type="ARBA" id="ARBA00022827"/>
    </source>
</evidence>
<dbReference type="SUPFAM" id="SSF52374">
    <property type="entry name" value="Nucleotidylyl transferase"/>
    <property type="match status" value="1"/>
</dbReference>
<evidence type="ECO:0000256" key="1">
    <source>
        <dbReference type="ARBA" id="ARBA00002121"/>
    </source>
</evidence>
<protein>
    <recommendedName>
        <fullName evidence="15">Riboflavin biosynthesis protein</fullName>
    </recommendedName>
    <domain>
        <recommendedName>
            <fullName evidence="15">Riboflavin kinase</fullName>
            <ecNumber evidence="15">2.7.1.26</ecNumber>
        </recommendedName>
        <alternativeName>
            <fullName evidence="15">Flavokinase</fullName>
        </alternativeName>
    </domain>
    <domain>
        <recommendedName>
            <fullName evidence="15">FMN adenylyltransferase</fullName>
            <ecNumber evidence="15">2.7.7.2</ecNumber>
        </recommendedName>
        <alternativeName>
            <fullName evidence="15">FAD pyrophosphorylase</fullName>
        </alternativeName>
        <alternativeName>
            <fullName evidence="15">FAD synthase</fullName>
        </alternativeName>
    </domain>
</protein>
<comment type="similarity">
    <text evidence="15">Belongs to the ribF family.</text>
</comment>
<keyword evidence="12" id="KW-0511">Multifunctional enzyme</keyword>
<evidence type="ECO:0000256" key="12">
    <source>
        <dbReference type="ARBA" id="ARBA00023268"/>
    </source>
</evidence>
<dbReference type="Pfam" id="PF01687">
    <property type="entry name" value="Flavokinase"/>
    <property type="match status" value="1"/>
</dbReference>
<comment type="catalytic activity">
    <reaction evidence="14 15">
        <text>FMN + ATP + H(+) = FAD + diphosphate</text>
        <dbReference type="Rhea" id="RHEA:17237"/>
        <dbReference type="ChEBI" id="CHEBI:15378"/>
        <dbReference type="ChEBI" id="CHEBI:30616"/>
        <dbReference type="ChEBI" id="CHEBI:33019"/>
        <dbReference type="ChEBI" id="CHEBI:57692"/>
        <dbReference type="ChEBI" id="CHEBI:58210"/>
        <dbReference type="EC" id="2.7.7.2"/>
    </reaction>
</comment>